<dbReference type="GO" id="GO:0102758">
    <property type="term" value="F:very-long-chain enoyl-CoA reductase activity"/>
    <property type="evidence" value="ECO:0007669"/>
    <property type="project" value="UniProtKB-EC"/>
</dbReference>
<dbReference type="AlphaFoldDB" id="A0AAN7DN71"/>
<dbReference type="GO" id="GO:0005524">
    <property type="term" value="F:ATP binding"/>
    <property type="evidence" value="ECO:0007669"/>
    <property type="project" value="UniProtKB-UniRule"/>
</dbReference>
<dbReference type="GO" id="GO:0004672">
    <property type="term" value="F:protein kinase activity"/>
    <property type="evidence" value="ECO:0007669"/>
    <property type="project" value="InterPro"/>
</dbReference>
<dbReference type="PANTHER" id="PTHR48014">
    <property type="entry name" value="SERINE/THREONINE-PROTEIN KINASE FRAY2"/>
    <property type="match status" value="1"/>
</dbReference>
<reference evidence="6 7" key="1">
    <citation type="submission" date="2022-11" db="EMBL/GenBank/DDBJ databases">
        <title>Mucor velutinosus strain NIH1002 WGS.</title>
        <authorList>
            <person name="Subramanian P."/>
            <person name="Mullikin J.C."/>
            <person name="Segre J.A."/>
            <person name="Zelazny A.M."/>
        </authorList>
    </citation>
    <scope>NUCLEOTIDE SEQUENCE [LARGE SCALE GENOMIC DNA]</scope>
    <source>
        <strain evidence="6 7">NIH1002</strain>
    </source>
</reference>
<dbReference type="SMART" id="SM00220">
    <property type="entry name" value="S_TKc"/>
    <property type="match status" value="1"/>
</dbReference>
<keyword evidence="3" id="KW-0175">Coiled coil</keyword>
<comment type="caution">
    <text evidence="6">The sequence shown here is derived from an EMBL/GenBank/DDBJ whole genome shotgun (WGS) entry which is preliminary data.</text>
</comment>
<evidence type="ECO:0000313" key="7">
    <source>
        <dbReference type="Proteomes" id="UP001304243"/>
    </source>
</evidence>
<proteinExistence type="inferred from homology"/>
<keyword evidence="2" id="KW-0067">ATP-binding</keyword>
<feature type="region of interest" description="Disordered" evidence="4">
    <location>
        <begin position="41"/>
        <end position="72"/>
    </location>
</feature>
<dbReference type="InterPro" id="IPR047173">
    <property type="entry name" value="STRAD_A/B-like"/>
</dbReference>
<dbReference type="Proteomes" id="UP001304243">
    <property type="component" value="Unassembled WGS sequence"/>
</dbReference>
<dbReference type="InterPro" id="IPR011009">
    <property type="entry name" value="Kinase-like_dom_sf"/>
</dbReference>
<gene>
    <name evidence="6" type="primary">TSC13</name>
    <name evidence="6" type="ORF">ATC70_008577</name>
</gene>
<dbReference type="Gene3D" id="3.30.200.20">
    <property type="entry name" value="Phosphorylase Kinase, domain 1"/>
    <property type="match status" value="1"/>
</dbReference>
<dbReference type="Pfam" id="PF00069">
    <property type="entry name" value="Pkinase"/>
    <property type="match status" value="1"/>
</dbReference>
<dbReference type="InterPro" id="IPR000719">
    <property type="entry name" value="Prot_kinase_dom"/>
</dbReference>
<keyword evidence="2" id="KW-0547">Nucleotide-binding</keyword>
<feature type="domain" description="Protein kinase" evidence="5">
    <location>
        <begin position="74"/>
        <end position="335"/>
    </location>
</feature>
<evidence type="ECO:0000256" key="3">
    <source>
        <dbReference type="SAM" id="Coils"/>
    </source>
</evidence>
<feature type="compositionally biased region" description="Basic and acidic residues" evidence="4">
    <location>
        <begin position="470"/>
        <end position="482"/>
    </location>
</feature>
<sequence length="722" mass="80836">MFTVNGHYDGSDVYASSSSSSPKPILLNSPTLGTSILQHQQQQRFDSKKTVDNLKITHETTEPPSTSQTNMDDFEIKQPIGYGSSAMVYSAVYIPHNKRVAIKMIDLDMFERNQIDELRRETALMALSKHPHVLRVYGSFVHGSKLYIVTPYMAVGSCLDIMKLSFPDGLDEISIATILKQALEGLAYLHKNGHIHRDVKAGNLLMDEDGSVLLADFGVSSSLMETGERGVRKTFVGTPCWMAPEVMEQADYDYKADIWSFGITAIELATGHAPFAKHPPLKVLMMTLNNDPPTLSRETTTNKFSRTFKNMIDACMNKDPSKRPSSEKLLLHPFFKQAKKPEWLAKNLIADIPPIESRPIKKFPQKQVASSNTDEWDFNDEAAALSTHTHQQIPGLNPPKRHISFGHVVVRKPSSTSQHHASESWSYSPSHFAIDTTPALPITGHSPPPPRKGRALSDDFLIEASRIANSKHDTHVTDEPTKQHRSNSSSSRFNLSRGRARHGSLHERTPTVTFSEETSKPNGKLLYRTISHEDNMNRKSRFSPQPPSSPPPHPHLQALPLSRNNSNMSAAAAGTSVLLTRENSESRKIGRFELTSNSETTSRQQSYIEGSRETISPYSTTHSSSSSSLPRGQQQKSIPTVYNQLNELLRQNDSQKQLLTELFSMFELPKGGGVTEQSKSQQELASTIESLEQQLQAFQRENLLLQRENETMRRQLDQLKNH</sequence>
<feature type="binding site" evidence="2">
    <location>
        <position position="103"/>
    </location>
    <ligand>
        <name>ATP</name>
        <dbReference type="ChEBI" id="CHEBI:30616"/>
    </ligand>
</feature>
<feature type="compositionally biased region" description="Low complexity" evidence="4">
    <location>
        <begin position="486"/>
        <end position="497"/>
    </location>
</feature>
<dbReference type="PANTHER" id="PTHR48014:SF21">
    <property type="entry name" value="SERINE_THREONINE-PROTEIN KINASE FRAY2"/>
    <property type="match status" value="1"/>
</dbReference>
<dbReference type="PROSITE" id="PS00107">
    <property type="entry name" value="PROTEIN_KINASE_ATP"/>
    <property type="match status" value="1"/>
</dbReference>
<feature type="compositionally biased region" description="Polar residues" evidence="4">
    <location>
        <begin position="62"/>
        <end position="71"/>
    </location>
</feature>
<dbReference type="PROSITE" id="PS50011">
    <property type="entry name" value="PROTEIN_KINASE_DOM"/>
    <property type="match status" value="1"/>
</dbReference>
<keyword evidence="6" id="KW-0560">Oxidoreductase</keyword>
<feature type="region of interest" description="Disordered" evidence="4">
    <location>
        <begin position="589"/>
        <end position="637"/>
    </location>
</feature>
<evidence type="ECO:0000256" key="4">
    <source>
        <dbReference type="SAM" id="MobiDB-lite"/>
    </source>
</evidence>
<feature type="compositionally biased region" description="Basic and acidic residues" evidence="4">
    <location>
        <begin position="45"/>
        <end position="61"/>
    </location>
</feature>
<dbReference type="InterPro" id="IPR017441">
    <property type="entry name" value="Protein_kinase_ATP_BS"/>
</dbReference>
<name>A0AAN7DN71_9FUNG</name>
<organism evidence="6 7">
    <name type="scientific">Mucor velutinosus</name>
    <dbReference type="NCBI Taxonomy" id="708070"/>
    <lineage>
        <taxon>Eukaryota</taxon>
        <taxon>Fungi</taxon>
        <taxon>Fungi incertae sedis</taxon>
        <taxon>Mucoromycota</taxon>
        <taxon>Mucoromycotina</taxon>
        <taxon>Mucoromycetes</taxon>
        <taxon>Mucorales</taxon>
        <taxon>Mucorineae</taxon>
        <taxon>Mucoraceae</taxon>
        <taxon>Mucor</taxon>
    </lineage>
</organism>
<dbReference type="GeneID" id="89952263"/>
<dbReference type="GO" id="GO:0043539">
    <property type="term" value="F:protein serine/threonine kinase activator activity"/>
    <property type="evidence" value="ECO:0007669"/>
    <property type="project" value="InterPro"/>
</dbReference>
<evidence type="ECO:0000256" key="1">
    <source>
        <dbReference type="ARBA" id="ARBA00008874"/>
    </source>
</evidence>
<feature type="compositionally biased region" description="Pro residues" evidence="4">
    <location>
        <begin position="544"/>
        <end position="554"/>
    </location>
</feature>
<dbReference type="SUPFAM" id="SSF56112">
    <property type="entry name" value="Protein kinase-like (PK-like)"/>
    <property type="match status" value="1"/>
</dbReference>
<feature type="region of interest" description="Disordered" evidence="4">
    <location>
        <begin position="467"/>
        <end position="561"/>
    </location>
</feature>
<keyword evidence="7" id="KW-1185">Reference proteome</keyword>
<dbReference type="FunFam" id="1.10.510.10:FF:000947">
    <property type="entry name" value="serine/threonine-protein kinase OSR1"/>
    <property type="match status" value="1"/>
</dbReference>
<protein>
    <submittedName>
        <fullName evidence="6">3-oxo-5a-steroid 4- dehydrogenase</fullName>
        <ecNumber evidence="6">1.3.1.93</ecNumber>
    </submittedName>
</protein>
<feature type="compositionally biased region" description="Polar residues" evidence="4">
    <location>
        <begin position="594"/>
        <end position="608"/>
    </location>
</feature>
<evidence type="ECO:0000259" key="5">
    <source>
        <dbReference type="PROSITE" id="PS50011"/>
    </source>
</evidence>
<feature type="coiled-coil region" evidence="3">
    <location>
        <begin position="681"/>
        <end position="722"/>
    </location>
</feature>
<dbReference type="Gene3D" id="1.10.510.10">
    <property type="entry name" value="Transferase(Phosphotransferase) domain 1"/>
    <property type="match status" value="1"/>
</dbReference>
<dbReference type="EMBL" id="JASEJX010000011">
    <property type="protein sequence ID" value="KAK4520442.1"/>
    <property type="molecule type" value="Genomic_DNA"/>
</dbReference>
<feature type="compositionally biased region" description="Low complexity" evidence="4">
    <location>
        <begin position="614"/>
        <end position="628"/>
    </location>
</feature>
<dbReference type="RefSeq" id="XP_064687108.1">
    <property type="nucleotide sequence ID" value="XM_064827824.1"/>
</dbReference>
<evidence type="ECO:0000313" key="6">
    <source>
        <dbReference type="EMBL" id="KAK4520442.1"/>
    </source>
</evidence>
<evidence type="ECO:0000256" key="2">
    <source>
        <dbReference type="PROSITE-ProRule" id="PRU10141"/>
    </source>
</evidence>
<dbReference type="EC" id="1.3.1.93" evidence="6"/>
<accession>A0AAN7DN71</accession>
<comment type="similarity">
    <text evidence="1">Belongs to the protein kinase superfamily. STE Ser/Thr protein kinase family. STE20 subfamily.</text>
</comment>